<accession>S8ACB4</accession>
<dbReference type="AlphaFoldDB" id="S8ACB4"/>
<feature type="region of interest" description="Disordered" evidence="1">
    <location>
        <begin position="331"/>
        <end position="390"/>
    </location>
</feature>
<gene>
    <name evidence="2" type="ORF">H072_5435</name>
</gene>
<dbReference type="EMBL" id="AQGS01000285">
    <property type="protein sequence ID" value="EPS40635.1"/>
    <property type="molecule type" value="Genomic_DNA"/>
</dbReference>
<evidence type="ECO:0000313" key="2">
    <source>
        <dbReference type="EMBL" id="EPS40635.1"/>
    </source>
</evidence>
<reference evidence="2 3" key="1">
    <citation type="journal article" date="2013" name="PLoS Genet.">
        <title>Genomic mechanisms accounting for the adaptation to parasitism in nematode-trapping fungi.</title>
        <authorList>
            <person name="Meerupati T."/>
            <person name="Andersson K.M."/>
            <person name="Friman E."/>
            <person name="Kumar D."/>
            <person name="Tunlid A."/>
            <person name="Ahren D."/>
        </authorList>
    </citation>
    <scope>NUCLEOTIDE SEQUENCE [LARGE SCALE GENOMIC DNA]</scope>
    <source>
        <strain evidence="2 3">CBS 200.50</strain>
    </source>
</reference>
<sequence>MLFKFCYMPSQSSLRNKWTSASALLVFATLVPTISGHCLFNSGIGDKSDNPDGGDKKWTRPLGWRSEVTRSHGWPFNAQWDSPVFATTAIPWDKPVCLNDKCCKDNTCFAKGYYTKVPRGYVTSGCGVTLANLVQYWESTAGGKKPPKWYHQAAAPNFKKESDAQSLDRLVRFYQQPVPTGAWIDPAYEITEQAKKGQVTQATAGGYIRLDLHVVHDDGVGPFRCKIDMTGNPFARTNDWDGWLKVNQTGVVQGDPAELKTRGKSVTKIYKPADYGMLVNLPDDMDCKGASPDGKIKDICMIRCENEASNGPFGGCVFFQQYRPAKYEDYKPKEVEEEKEPEKQEKPKDFVDKPDPVQAKELPDGYEKKKRSAEQDAPAEEAPRLRFKRE</sequence>
<dbReference type="Pfam" id="PF11327">
    <property type="entry name" value="Egh16-like"/>
    <property type="match status" value="1"/>
</dbReference>
<dbReference type="InterPro" id="IPR021476">
    <property type="entry name" value="Egh16-like"/>
</dbReference>
<dbReference type="PANTHER" id="PTHR34618:SF3">
    <property type="entry name" value="GEGH 16 PROTEIN"/>
    <property type="match status" value="1"/>
</dbReference>
<feature type="compositionally biased region" description="Basic and acidic residues" evidence="1">
    <location>
        <begin position="331"/>
        <end position="355"/>
    </location>
</feature>
<proteinExistence type="predicted"/>
<name>S8ACB4_DACHA</name>
<evidence type="ECO:0008006" key="4">
    <source>
        <dbReference type="Google" id="ProtNLM"/>
    </source>
</evidence>
<evidence type="ECO:0000313" key="3">
    <source>
        <dbReference type="Proteomes" id="UP000015100"/>
    </source>
</evidence>
<comment type="caution">
    <text evidence="2">The sequence shown here is derived from an EMBL/GenBank/DDBJ whole genome shotgun (WGS) entry which is preliminary data.</text>
</comment>
<reference evidence="3" key="2">
    <citation type="submission" date="2013-04" db="EMBL/GenBank/DDBJ databases">
        <title>Genomic mechanisms accounting for the adaptation to parasitism in nematode-trapping fungi.</title>
        <authorList>
            <person name="Ahren D.G."/>
        </authorList>
    </citation>
    <scope>NUCLEOTIDE SEQUENCE [LARGE SCALE GENOMIC DNA]</scope>
    <source>
        <strain evidence="3">CBS 200.50</strain>
    </source>
</reference>
<protein>
    <recommendedName>
        <fullName evidence="4">Secreted protein</fullName>
    </recommendedName>
</protein>
<organism evidence="2 3">
    <name type="scientific">Dactylellina haptotyla (strain CBS 200.50)</name>
    <name type="common">Nematode-trapping fungus</name>
    <name type="synonym">Monacrosporium haptotylum</name>
    <dbReference type="NCBI Taxonomy" id="1284197"/>
    <lineage>
        <taxon>Eukaryota</taxon>
        <taxon>Fungi</taxon>
        <taxon>Dikarya</taxon>
        <taxon>Ascomycota</taxon>
        <taxon>Pezizomycotina</taxon>
        <taxon>Orbiliomycetes</taxon>
        <taxon>Orbiliales</taxon>
        <taxon>Orbiliaceae</taxon>
        <taxon>Dactylellina</taxon>
    </lineage>
</organism>
<dbReference type="HOGENOM" id="CLU_047729_0_0_1"/>
<keyword evidence="3" id="KW-1185">Reference proteome</keyword>
<evidence type="ECO:0000256" key="1">
    <source>
        <dbReference type="SAM" id="MobiDB-lite"/>
    </source>
</evidence>
<dbReference type="OrthoDB" id="3241054at2759"/>
<dbReference type="PANTHER" id="PTHR34618">
    <property type="entry name" value="SURFACE PROTEIN MAS1, PUTATIVE-RELATED"/>
    <property type="match status" value="1"/>
</dbReference>
<dbReference type="Proteomes" id="UP000015100">
    <property type="component" value="Unassembled WGS sequence"/>
</dbReference>